<feature type="domain" description="HAMP" evidence="13">
    <location>
        <begin position="304"/>
        <end position="358"/>
    </location>
</feature>
<evidence type="ECO:0000256" key="10">
    <source>
        <dbReference type="SAM" id="Coils"/>
    </source>
</evidence>
<dbReference type="RefSeq" id="WP_133560621.1">
    <property type="nucleotide sequence ID" value="NZ_SNZA01000001.1"/>
</dbReference>
<evidence type="ECO:0000256" key="3">
    <source>
        <dbReference type="ARBA" id="ARBA00022500"/>
    </source>
</evidence>
<proteinExistence type="inferred from homology"/>
<dbReference type="SUPFAM" id="SSF103190">
    <property type="entry name" value="Sensory domain-like"/>
    <property type="match status" value="1"/>
</dbReference>
<evidence type="ECO:0000259" key="12">
    <source>
        <dbReference type="PROSITE" id="PS50111"/>
    </source>
</evidence>
<protein>
    <submittedName>
        <fullName evidence="14">Methyl-accepting chemotaxis sensory transducer with Cache sensor</fullName>
    </submittedName>
</protein>
<dbReference type="OrthoDB" id="2489132at2"/>
<evidence type="ECO:0000256" key="11">
    <source>
        <dbReference type="SAM" id="Phobius"/>
    </source>
</evidence>
<feature type="coiled-coil region" evidence="10">
    <location>
        <begin position="346"/>
        <end position="373"/>
    </location>
</feature>
<dbReference type="SMART" id="SM00283">
    <property type="entry name" value="MA"/>
    <property type="match status" value="1"/>
</dbReference>
<dbReference type="PROSITE" id="PS50885">
    <property type="entry name" value="HAMP"/>
    <property type="match status" value="1"/>
</dbReference>
<keyword evidence="5 11" id="KW-1133">Transmembrane helix</keyword>
<comment type="subcellular location">
    <subcellularLocation>
        <location evidence="1">Cell membrane</location>
        <topology evidence="1">Multi-pass membrane protein</topology>
    </subcellularLocation>
</comment>
<dbReference type="InterPro" id="IPR004089">
    <property type="entry name" value="MCPsignal_dom"/>
</dbReference>
<dbReference type="InterPro" id="IPR033479">
    <property type="entry name" value="dCache_1"/>
</dbReference>
<dbReference type="Gene3D" id="3.30.450.20">
    <property type="entry name" value="PAS domain"/>
    <property type="match status" value="2"/>
</dbReference>
<dbReference type="GO" id="GO:0006935">
    <property type="term" value="P:chemotaxis"/>
    <property type="evidence" value="ECO:0007669"/>
    <property type="project" value="UniProtKB-KW"/>
</dbReference>
<evidence type="ECO:0000256" key="1">
    <source>
        <dbReference type="ARBA" id="ARBA00004651"/>
    </source>
</evidence>
<accession>A0A4R6XDQ6</accession>
<dbReference type="Proteomes" id="UP000295729">
    <property type="component" value="Unassembled WGS sequence"/>
</dbReference>
<dbReference type="Pfam" id="PF02743">
    <property type="entry name" value="dCache_1"/>
    <property type="match status" value="1"/>
</dbReference>
<keyword evidence="3" id="KW-0145">Chemotaxis</keyword>
<dbReference type="SMART" id="SM00304">
    <property type="entry name" value="HAMP"/>
    <property type="match status" value="2"/>
</dbReference>
<dbReference type="InterPro" id="IPR003660">
    <property type="entry name" value="HAMP_dom"/>
</dbReference>
<name>A0A4R6XDQ6_9GAMM</name>
<dbReference type="PANTHER" id="PTHR32089">
    <property type="entry name" value="METHYL-ACCEPTING CHEMOTAXIS PROTEIN MCPB"/>
    <property type="match status" value="1"/>
</dbReference>
<keyword evidence="15" id="KW-1185">Reference proteome</keyword>
<dbReference type="GO" id="GO:0005886">
    <property type="term" value="C:plasma membrane"/>
    <property type="evidence" value="ECO:0007669"/>
    <property type="project" value="UniProtKB-SubCell"/>
</dbReference>
<dbReference type="CDD" id="cd12912">
    <property type="entry name" value="PDC2_MCP_like"/>
    <property type="match status" value="1"/>
</dbReference>
<feature type="transmembrane region" description="Helical" evidence="11">
    <location>
        <begin position="280"/>
        <end position="300"/>
    </location>
</feature>
<keyword evidence="10" id="KW-0175">Coiled coil</keyword>
<evidence type="ECO:0000313" key="15">
    <source>
        <dbReference type="Proteomes" id="UP000295729"/>
    </source>
</evidence>
<dbReference type="Pfam" id="PF00672">
    <property type="entry name" value="HAMP"/>
    <property type="match status" value="1"/>
</dbReference>
<dbReference type="GO" id="GO:0007165">
    <property type="term" value="P:signal transduction"/>
    <property type="evidence" value="ECO:0007669"/>
    <property type="project" value="UniProtKB-KW"/>
</dbReference>
<evidence type="ECO:0000313" key="14">
    <source>
        <dbReference type="EMBL" id="TDR15860.1"/>
    </source>
</evidence>
<evidence type="ECO:0000256" key="7">
    <source>
        <dbReference type="ARBA" id="ARBA00023224"/>
    </source>
</evidence>
<evidence type="ECO:0000256" key="5">
    <source>
        <dbReference type="ARBA" id="ARBA00022989"/>
    </source>
</evidence>
<keyword evidence="4 11" id="KW-0812">Transmembrane</keyword>
<dbReference type="InterPro" id="IPR029151">
    <property type="entry name" value="Sensor-like_sf"/>
</dbReference>
<dbReference type="CDD" id="cd06225">
    <property type="entry name" value="HAMP"/>
    <property type="match status" value="1"/>
</dbReference>
<evidence type="ECO:0000256" key="8">
    <source>
        <dbReference type="ARBA" id="ARBA00029447"/>
    </source>
</evidence>
<feature type="transmembrane region" description="Helical" evidence="11">
    <location>
        <begin position="9"/>
        <end position="29"/>
    </location>
</feature>
<dbReference type="CDD" id="cd12913">
    <property type="entry name" value="PDC1_MCP_like"/>
    <property type="match status" value="1"/>
</dbReference>
<keyword evidence="7 9" id="KW-0807">Transducer</keyword>
<keyword evidence="2" id="KW-1003">Cell membrane</keyword>
<evidence type="ECO:0000259" key="13">
    <source>
        <dbReference type="PROSITE" id="PS50885"/>
    </source>
</evidence>
<evidence type="ECO:0000256" key="2">
    <source>
        <dbReference type="ARBA" id="ARBA00022475"/>
    </source>
</evidence>
<dbReference type="SUPFAM" id="SSF58104">
    <property type="entry name" value="Methyl-accepting chemotaxis protein (MCP) signaling domain"/>
    <property type="match status" value="1"/>
</dbReference>
<evidence type="ECO:0000256" key="9">
    <source>
        <dbReference type="PROSITE-ProRule" id="PRU00284"/>
    </source>
</evidence>
<sequence>MRLSLQSKITLQSILAILIVSISVGWLAYNKFSSANQTSMLSESESQASAINVYLTNWYSDRESTMATVKKHLEKSLVNQEENEDEILSILQQAQSSLGFGMTFLGLENGHMYRHDPSLNSADYDPRVRSWYKDAKAGKQSYVTSPYISASTKKLSMTFVEPIFVKGQFVGAIGGLVFLDDLLDRILELKVLGDGELMLLSSSGEVIAHQNKEFIQKKITELDYQLNQSDLNQSQQNSIFKEVKVDGVAKFAYLQNLTKADWTLVLVMDKSKLMASINDFATSAVLSTVVLLVILSLVVFKVTQWLLKDLRTVTARLQDIAHGEGDLTARISVNSQDEVAALVTAFNQFVERLQKTINNIKSIENKITQQTDSINRTSEHSHSRLVAQQDSITMVATAVHEMAQATQEIADNALETAHNADNAVSSSESGQAQIDTSQKSIQKLAQEVGAVSEVIQRVSQDAENINSILNTISDIAEQTNLLALNAAIEAARAGEQGRGFAVVADEVRVLSQRTYSSIEEIQKMIENLQSSSGHAVTQIHKSHEQAEKSVTDIHAARMSFDEIKLLITSISDRATQIASATEEQTSVTKGISQNTTEVDEGAREMVTFAQQNAETANQLANLTKELNENIHYFKS</sequence>
<gene>
    <name evidence="14" type="ORF">C8D85_1239</name>
</gene>
<evidence type="ECO:0000256" key="6">
    <source>
        <dbReference type="ARBA" id="ARBA00023136"/>
    </source>
</evidence>
<feature type="domain" description="Methyl-accepting transducer" evidence="12">
    <location>
        <begin position="363"/>
        <end position="599"/>
    </location>
</feature>
<keyword evidence="6 11" id="KW-0472">Membrane</keyword>
<dbReference type="Gene3D" id="1.10.287.950">
    <property type="entry name" value="Methyl-accepting chemotaxis protein"/>
    <property type="match status" value="1"/>
</dbReference>
<dbReference type="Pfam" id="PF00015">
    <property type="entry name" value="MCPsignal"/>
    <property type="match status" value="1"/>
</dbReference>
<dbReference type="CDD" id="cd11386">
    <property type="entry name" value="MCP_signal"/>
    <property type="match status" value="1"/>
</dbReference>
<dbReference type="PANTHER" id="PTHR32089:SF117">
    <property type="entry name" value="METHYL ACCEPTING SENSORY TRANSDUCER WITH CACHE_1 SMALL MOLECULE BINDING DOMAIN"/>
    <property type="match status" value="1"/>
</dbReference>
<dbReference type="EMBL" id="SNZA01000001">
    <property type="protein sequence ID" value="TDR15860.1"/>
    <property type="molecule type" value="Genomic_DNA"/>
</dbReference>
<organism evidence="14 15">
    <name type="scientific">Marinomonas communis</name>
    <dbReference type="NCBI Taxonomy" id="28254"/>
    <lineage>
        <taxon>Bacteria</taxon>
        <taxon>Pseudomonadati</taxon>
        <taxon>Pseudomonadota</taxon>
        <taxon>Gammaproteobacteria</taxon>
        <taxon>Oceanospirillales</taxon>
        <taxon>Oceanospirillaceae</taxon>
        <taxon>Marinomonas</taxon>
    </lineage>
</organism>
<comment type="caution">
    <text evidence="14">The sequence shown here is derived from an EMBL/GenBank/DDBJ whole genome shotgun (WGS) entry which is preliminary data.</text>
</comment>
<dbReference type="AlphaFoldDB" id="A0A4R6XDQ6"/>
<evidence type="ECO:0000256" key="4">
    <source>
        <dbReference type="ARBA" id="ARBA00022692"/>
    </source>
</evidence>
<dbReference type="PROSITE" id="PS50111">
    <property type="entry name" value="CHEMOTAXIS_TRANSDUC_2"/>
    <property type="match status" value="1"/>
</dbReference>
<comment type="similarity">
    <text evidence="8">Belongs to the methyl-accepting chemotaxis (MCP) protein family.</text>
</comment>
<dbReference type="FunFam" id="1.10.287.950:FF:000001">
    <property type="entry name" value="Methyl-accepting chemotaxis sensory transducer"/>
    <property type="match status" value="1"/>
</dbReference>
<reference evidence="14 15" key="1">
    <citation type="submission" date="2019-03" db="EMBL/GenBank/DDBJ databases">
        <title>Genomic Encyclopedia of Type Strains, Phase IV (KMG-IV): sequencing the most valuable type-strain genomes for metagenomic binning, comparative biology and taxonomic classification.</title>
        <authorList>
            <person name="Goeker M."/>
        </authorList>
    </citation>
    <scope>NUCLEOTIDE SEQUENCE [LARGE SCALE GENOMIC DNA]</scope>
    <source>
        <strain evidence="14 15">DSM 5604</strain>
    </source>
</reference>